<keyword evidence="9" id="KW-0812">Transmembrane</keyword>
<name>A0ABM3MK77_GALME</name>
<feature type="transmembrane region" description="Helical" evidence="9">
    <location>
        <begin position="108"/>
        <end position="128"/>
    </location>
</feature>
<sequence>MESSGKDSFVNYPQSTYPPTSPPPYPGNDSGHAPYPGPPGPSGPHIPQGPTVYQPVTGPTVVTVGPGVVSGVIFGQQMGPLPTRLTCRSCNEQITTRIEQKASMRTHMMALLLCVFGLWPCVCIPYCMDSCMNVDHYCTNCGAYVGTYQN</sequence>
<dbReference type="GeneID" id="113509077"/>
<evidence type="ECO:0000256" key="4">
    <source>
        <dbReference type="ARBA" id="ARBA00005975"/>
    </source>
</evidence>
<comment type="similarity">
    <text evidence="4">Belongs to the CDIP1/LITAF family.</text>
</comment>
<gene>
    <name evidence="12" type="primary">LOC113509077</name>
</gene>
<evidence type="ECO:0000256" key="7">
    <source>
        <dbReference type="ARBA" id="ARBA00023136"/>
    </source>
</evidence>
<dbReference type="PROSITE" id="PS51837">
    <property type="entry name" value="LITAF"/>
    <property type="match status" value="1"/>
</dbReference>
<evidence type="ECO:0000256" key="3">
    <source>
        <dbReference type="ARBA" id="ARBA00004630"/>
    </source>
</evidence>
<keyword evidence="5" id="KW-0479">Metal-binding</keyword>
<keyword evidence="11" id="KW-1185">Reference proteome</keyword>
<evidence type="ECO:0000313" key="11">
    <source>
        <dbReference type="Proteomes" id="UP001652740"/>
    </source>
</evidence>
<reference evidence="12" key="1">
    <citation type="submission" date="2025-08" db="UniProtKB">
        <authorList>
            <consortium name="RefSeq"/>
        </authorList>
    </citation>
    <scope>IDENTIFICATION</scope>
    <source>
        <tissue evidence="12">Whole larvae</tissue>
    </source>
</reference>
<accession>A0ABM3MK77</accession>
<organism evidence="11 12">
    <name type="scientific">Galleria mellonella</name>
    <name type="common">Greater wax moth</name>
    <dbReference type="NCBI Taxonomy" id="7137"/>
    <lineage>
        <taxon>Eukaryota</taxon>
        <taxon>Metazoa</taxon>
        <taxon>Ecdysozoa</taxon>
        <taxon>Arthropoda</taxon>
        <taxon>Hexapoda</taxon>
        <taxon>Insecta</taxon>
        <taxon>Pterygota</taxon>
        <taxon>Neoptera</taxon>
        <taxon>Endopterygota</taxon>
        <taxon>Lepidoptera</taxon>
        <taxon>Glossata</taxon>
        <taxon>Ditrysia</taxon>
        <taxon>Pyraloidea</taxon>
        <taxon>Pyralidae</taxon>
        <taxon>Galleriinae</taxon>
        <taxon>Galleria</taxon>
    </lineage>
</organism>
<keyword evidence="6" id="KW-0862">Zinc</keyword>
<evidence type="ECO:0000256" key="2">
    <source>
        <dbReference type="ARBA" id="ARBA00004481"/>
    </source>
</evidence>
<dbReference type="PANTHER" id="PTHR23292">
    <property type="entry name" value="LIPOPOLYSACCHARIDE-INDUCED TUMOR NECROSIS FACTOR-ALPHA FACTOR"/>
    <property type="match status" value="1"/>
</dbReference>
<evidence type="ECO:0000313" key="12">
    <source>
        <dbReference type="RefSeq" id="XP_052751615.1"/>
    </source>
</evidence>
<evidence type="ECO:0000256" key="6">
    <source>
        <dbReference type="ARBA" id="ARBA00022833"/>
    </source>
</evidence>
<keyword evidence="7 9" id="KW-0472">Membrane</keyword>
<dbReference type="SMART" id="SM00714">
    <property type="entry name" value="LITAF"/>
    <property type="match status" value="1"/>
</dbReference>
<evidence type="ECO:0000256" key="5">
    <source>
        <dbReference type="ARBA" id="ARBA00022723"/>
    </source>
</evidence>
<feature type="region of interest" description="Disordered" evidence="8">
    <location>
        <begin position="1"/>
        <end position="53"/>
    </location>
</feature>
<dbReference type="InterPro" id="IPR037519">
    <property type="entry name" value="LITAF_fam"/>
</dbReference>
<evidence type="ECO:0000259" key="10">
    <source>
        <dbReference type="PROSITE" id="PS51837"/>
    </source>
</evidence>
<comment type="subcellular location">
    <subcellularLocation>
        <location evidence="2">Endosome membrane</location>
        <topology evidence="2">Peripheral membrane protein</topology>
    </subcellularLocation>
    <subcellularLocation>
        <location evidence="1">Late endosome membrane</location>
    </subcellularLocation>
    <subcellularLocation>
        <location evidence="3">Lysosome membrane</location>
        <topology evidence="3">Peripheral membrane protein</topology>
        <orientation evidence="3">Cytoplasmic side</orientation>
    </subcellularLocation>
</comment>
<proteinExistence type="inferred from homology"/>
<keyword evidence="9" id="KW-1133">Transmembrane helix</keyword>
<dbReference type="Proteomes" id="UP001652740">
    <property type="component" value="Unplaced"/>
</dbReference>
<dbReference type="PANTHER" id="PTHR23292:SF14">
    <property type="entry name" value="FI16615P1-RELATED"/>
    <property type="match status" value="1"/>
</dbReference>
<evidence type="ECO:0000256" key="8">
    <source>
        <dbReference type="SAM" id="MobiDB-lite"/>
    </source>
</evidence>
<dbReference type="RefSeq" id="XP_052751615.1">
    <property type="nucleotide sequence ID" value="XM_052895655.1"/>
</dbReference>
<evidence type="ECO:0000256" key="9">
    <source>
        <dbReference type="SAM" id="Phobius"/>
    </source>
</evidence>
<dbReference type="Pfam" id="PF10601">
    <property type="entry name" value="zf-LITAF-like"/>
    <property type="match status" value="1"/>
</dbReference>
<feature type="domain" description="LITAF" evidence="10">
    <location>
        <begin position="64"/>
        <end position="150"/>
    </location>
</feature>
<evidence type="ECO:0000256" key="1">
    <source>
        <dbReference type="ARBA" id="ARBA00004414"/>
    </source>
</evidence>
<protein>
    <submittedName>
        <fullName evidence="12">Lipopolysaccharide-induced tumor necrosis factor-alpha factor homolog</fullName>
    </submittedName>
</protein>
<feature type="compositionally biased region" description="Pro residues" evidence="8">
    <location>
        <begin position="35"/>
        <end position="44"/>
    </location>
</feature>
<dbReference type="InterPro" id="IPR006629">
    <property type="entry name" value="LITAF"/>
</dbReference>